<evidence type="ECO:0000313" key="4">
    <source>
        <dbReference type="EMBL" id="KAJ7359098.1"/>
    </source>
</evidence>
<keyword evidence="2" id="KW-1133">Transmembrane helix</keyword>
<feature type="transmembrane region" description="Helical" evidence="2">
    <location>
        <begin position="433"/>
        <end position="452"/>
    </location>
</feature>
<dbReference type="Pfam" id="PF00172">
    <property type="entry name" value="Zn_clus"/>
    <property type="match status" value="1"/>
</dbReference>
<keyword evidence="5" id="KW-1185">Reference proteome</keyword>
<organism evidence="4 5">
    <name type="scientific">Mycena albidolilacea</name>
    <dbReference type="NCBI Taxonomy" id="1033008"/>
    <lineage>
        <taxon>Eukaryota</taxon>
        <taxon>Fungi</taxon>
        <taxon>Dikarya</taxon>
        <taxon>Basidiomycota</taxon>
        <taxon>Agaricomycotina</taxon>
        <taxon>Agaricomycetes</taxon>
        <taxon>Agaricomycetidae</taxon>
        <taxon>Agaricales</taxon>
        <taxon>Marasmiineae</taxon>
        <taxon>Mycenaceae</taxon>
        <taxon>Mycena</taxon>
    </lineage>
</organism>
<feature type="compositionally biased region" description="Polar residues" evidence="1">
    <location>
        <begin position="134"/>
        <end position="143"/>
    </location>
</feature>
<dbReference type="PROSITE" id="PS50048">
    <property type="entry name" value="ZN2_CY6_FUNGAL_2"/>
    <property type="match status" value="1"/>
</dbReference>
<feature type="region of interest" description="Disordered" evidence="1">
    <location>
        <begin position="574"/>
        <end position="596"/>
    </location>
</feature>
<feature type="domain" description="Zn(2)-C6 fungal-type" evidence="3">
    <location>
        <begin position="47"/>
        <end position="79"/>
    </location>
</feature>
<sequence length="811" mass="90823">MRTVQELQGEMRVRNRDRALQAVPQRRARLHHTASPAAHPSARRPGACAQCKNLKVKCEFETETEPCKRCLNSGHDCIIPRRQLRVCPRERYRPGEHPEESHIPRPPTRPPRANSAAVEDVARYSPIDVHRVAQSESRSSEGSVGNARRRREPSSIGYSAHSSRSRRQSPQRPDGTSPASLTRAHTPIPYSSARQSSIASMDLGTRSSSSRSRSPQRPETSTSSPMRQRPISAPRPISPRPLPQTQRTGPYSTRPHSAVPPPPITYPHRGSEKVDSSALELPQPATSAIKYSKSSPLGMFIFIVPVALFLSDFVPRQLYLHLLLRIPSLYFSRVTRIFEDAQLSLPDIKRMARANADQWNTSENAIWQLSTRTPDQMPLPRSLLNFRSSWESFIDSLMREWKTFNIISVLLMSAILTMLQIEAASHPIIRTSALFSLICALMSLLYGCMYIIRFGTMRKMYKASSLATEAQKGTTSIWWNIWVLLAMPAVWLAWSIIMFLTCIMSFIWLSGSSQDPVDFVLSPRAALGPRIALTVVFFLGVIYFGLIVGTFHRYGDPLDREWMRVVNEWMKDTSDPRQNPYSAQQPSSGPFNASFQSATRDGVTSKFQHAYRTQAVAPLVRALSEEGSPAAPPEPLTKLSPSAPLTSRPSAFLKTPRPAASQPMIPFTVMQLGHRDVEARITGHADPTWSGAIDADDWTRFILDISSAWHGQLSLTRPQAGATSTDPPAYTLLSPPRRPNPAPDSVHTVRDFIDLWNELYFYPRYLEASLVVQHNSSDPAFAVNLAALSFTSFFKQRKYHMAPMIIIGSSP</sequence>
<dbReference type="EMBL" id="JARIHO010000006">
    <property type="protein sequence ID" value="KAJ7359098.1"/>
    <property type="molecule type" value="Genomic_DNA"/>
</dbReference>
<feature type="transmembrane region" description="Helical" evidence="2">
    <location>
        <begin position="297"/>
        <end position="315"/>
    </location>
</feature>
<keyword evidence="2" id="KW-0812">Transmembrane</keyword>
<feature type="transmembrane region" description="Helical" evidence="2">
    <location>
        <begin position="481"/>
        <end position="511"/>
    </location>
</feature>
<reference evidence="4" key="1">
    <citation type="submission" date="2023-03" db="EMBL/GenBank/DDBJ databases">
        <title>Massive genome expansion in bonnet fungi (Mycena s.s.) driven by repeated elements and novel gene families across ecological guilds.</title>
        <authorList>
            <consortium name="Lawrence Berkeley National Laboratory"/>
            <person name="Harder C.B."/>
            <person name="Miyauchi S."/>
            <person name="Viragh M."/>
            <person name="Kuo A."/>
            <person name="Thoen E."/>
            <person name="Andreopoulos B."/>
            <person name="Lu D."/>
            <person name="Skrede I."/>
            <person name="Drula E."/>
            <person name="Henrissat B."/>
            <person name="Morin E."/>
            <person name="Kohler A."/>
            <person name="Barry K."/>
            <person name="LaButti K."/>
            <person name="Morin E."/>
            <person name="Salamov A."/>
            <person name="Lipzen A."/>
            <person name="Mereny Z."/>
            <person name="Hegedus B."/>
            <person name="Baldrian P."/>
            <person name="Stursova M."/>
            <person name="Weitz H."/>
            <person name="Taylor A."/>
            <person name="Grigoriev I.V."/>
            <person name="Nagy L.G."/>
            <person name="Martin F."/>
            <person name="Kauserud H."/>
        </authorList>
    </citation>
    <scope>NUCLEOTIDE SEQUENCE</scope>
    <source>
        <strain evidence="4">CBHHK002</strain>
    </source>
</reference>
<proteinExistence type="predicted"/>
<dbReference type="InterPro" id="IPR001138">
    <property type="entry name" value="Zn2Cys6_DnaBD"/>
</dbReference>
<feature type="region of interest" description="Disordered" evidence="1">
    <location>
        <begin position="92"/>
        <end position="277"/>
    </location>
</feature>
<keyword evidence="2" id="KW-0472">Membrane</keyword>
<dbReference type="GO" id="GO:0008270">
    <property type="term" value="F:zinc ion binding"/>
    <property type="evidence" value="ECO:0007669"/>
    <property type="project" value="InterPro"/>
</dbReference>
<dbReference type="GO" id="GO:0000981">
    <property type="term" value="F:DNA-binding transcription factor activity, RNA polymerase II-specific"/>
    <property type="evidence" value="ECO:0007669"/>
    <property type="project" value="InterPro"/>
</dbReference>
<dbReference type="CDD" id="cd00067">
    <property type="entry name" value="GAL4"/>
    <property type="match status" value="1"/>
</dbReference>
<accession>A0AAD7EZQ8</accession>
<evidence type="ECO:0000313" key="5">
    <source>
        <dbReference type="Proteomes" id="UP001218218"/>
    </source>
</evidence>
<evidence type="ECO:0000256" key="2">
    <source>
        <dbReference type="SAM" id="Phobius"/>
    </source>
</evidence>
<dbReference type="Gene3D" id="4.10.240.10">
    <property type="entry name" value="Zn(2)-C6 fungal-type DNA-binding domain"/>
    <property type="match status" value="1"/>
</dbReference>
<feature type="compositionally biased region" description="Basic and acidic residues" evidence="1">
    <location>
        <begin position="92"/>
        <end position="103"/>
    </location>
</feature>
<feature type="transmembrane region" description="Helical" evidence="2">
    <location>
        <begin position="531"/>
        <end position="554"/>
    </location>
</feature>
<feature type="region of interest" description="Disordered" evidence="1">
    <location>
        <begin position="25"/>
        <end position="45"/>
    </location>
</feature>
<dbReference type="SUPFAM" id="SSF57701">
    <property type="entry name" value="Zn2/Cys6 DNA-binding domain"/>
    <property type="match status" value="1"/>
</dbReference>
<name>A0AAD7EZQ8_9AGAR</name>
<protein>
    <recommendedName>
        <fullName evidence="3">Zn(2)-C6 fungal-type domain-containing protein</fullName>
    </recommendedName>
</protein>
<feature type="compositionally biased region" description="Polar residues" evidence="1">
    <location>
        <begin position="576"/>
        <end position="596"/>
    </location>
</feature>
<feature type="region of interest" description="Disordered" evidence="1">
    <location>
        <begin position="624"/>
        <end position="646"/>
    </location>
</feature>
<comment type="caution">
    <text evidence="4">The sequence shown here is derived from an EMBL/GenBank/DDBJ whole genome shotgun (WGS) entry which is preliminary data.</text>
</comment>
<feature type="compositionally biased region" description="Low complexity" evidence="1">
    <location>
        <begin position="33"/>
        <end position="45"/>
    </location>
</feature>
<evidence type="ECO:0000259" key="3">
    <source>
        <dbReference type="PROSITE" id="PS50048"/>
    </source>
</evidence>
<feature type="compositionally biased region" description="Polar residues" evidence="1">
    <location>
        <begin position="245"/>
        <end position="255"/>
    </location>
</feature>
<gene>
    <name evidence="4" type="ORF">DFH08DRAFT_403319</name>
</gene>
<dbReference type="Proteomes" id="UP001218218">
    <property type="component" value="Unassembled WGS sequence"/>
</dbReference>
<feature type="transmembrane region" description="Helical" evidence="2">
    <location>
        <begin position="403"/>
        <end position="421"/>
    </location>
</feature>
<feature type="compositionally biased region" description="Low complexity" evidence="1">
    <location>
        <begin position="205"/>
        <end position="235"/>
    </location>
</feature>
<dbReference type="PROSITE" id="PS00463">
    <property type="entry name" value="ZN2_CY6_FUNGAL_1"/>
    <property type="match status" value="1"/>
</dbReference>
<evidence type="ECO:0000256" key="1">
    <source>
        <dbReference type="SAM" id="MobiDB-lite"/>
    </source>
</evidence>
<dbReference type="InterPro" id="IPR036864">
    <property type="entry name" value="Zn2-C6_fun-type_DNA-bd_sf"/>
</dbReference>
<dbReference type="AlphaFoldDB" id="A0AAD7EZQ8"/>